<dbReference type="Pfam" id="PF05168">
    <property type="entry name" value="HEPN"/>
    <property type="match status" value="1"/>
</dbReference>
<dbReference type="GeneID" id="1458756"/>
<evidence type="ECO:0000259" key="1">
    <source>
        <dbReference type="PROSITE" id="PS50910"/>
    </source>
</evidence>
<dbReference type="AlphaFoldDB" id="A0A832WWE8"/>
<organism evidence="2 3">
    <name type="scientific">Sulfurisphaera tokodaii</name>
    <dbReference type="NCBI Taxonomy" id="111955"/>
    <lineage>
        <taxon>Archaea</taxon>
        <taxon>Thermoproteota</taxon>
        <taxon>Thermoprotei</taxon>
        <taxon>Sulfolobales</taxon>
        <taxon>Sulfolobaceae</taxon>
        <taxon>Sulfurisphaera</taxon>
    </lineage>
</organism>
<comment type="caution">
    <text evidence="2">The sequence shown here is derived from an EMBL/GenBank/DDBJ whole genome shotgun (WGS) entry which is preliminary data.</text>
</comment>
<name>A0A832WWE8_9CREN</name>
<evidence type="ECO:0000313" key="3">
    <source>
        <dbReference type="Proteomes" id="UP000646844"/>
    </source>
</evidence>
<sequence length="141" mass="16604">MSGNRVRLLKRRALRFLEEAKRDLSEGYYDIGAFHVEQALQLYIKAVIFELFGKDYEGHGIRELIGYLSKLLKENGYDELSKKIDELIREYRRQLVDIEDAYIDSRYEIIEYESDDLKPLIEVSESIIKILEEVVKIVKLG</sequence>
<proteinExistence type="predicted"/>
<dbReference type="SUPFAM" id="SSF81593">
    <property type="entry name" value="Nucleotidyltransferase substrate binding subunit/domain"/>
    <property type="match status" value="1"/>
</dbReference>
<dbReference type="OMA" id="HRRTLIE"/>
<accession>A0A832WWE8</accession>
<gene>
    <name evidence="2" type="ORF">HA332_09635</name>
</gene>
<feature type="domain" description="HEPN" evidence="1">
    <location>
        <begin position="10"/>
        <end position="134"/>
    </location>
</feature>
<reference evidence="2" key="1">
    <citation type="journal article" date="2020" name="bioRxiv">
        <title>A rank-normalized archaeal taxonomy based on genome phylogeny resolves widespread incomplete and uneven classifications.</title>
        <authorList>
            <person name="Rinke C."/>
            <person name="Chuvochina M."/>
            <person name="Mussig A.J."/>
            <person name="Chaumeil P.-A."/>
            <person name="Waite D.W."/>
            <person name="Whitman W.B."/>
            <person name="Parks D.H."/>
            <person name="Hugenholtz P."/>
        </authorList>
    </citation>
    <scope>NUCLEOTIDE SEQUENCE</scope>
    <source>
        <strain evidence="2">UBA8838</strain>
    </source>
</reference>
<dbReference type="PROSITE" id="PS50910">
    <property type="entry name" value="HEPN"/>
    <property type="match status" value="1"/>
</dbReference>
<dbReference type="EMBL" id="DUJO01000048">
    <property type="protein sequence ID" value="HII74616.1"/>
    <property type="molecule type" value="Genomic_DNA"/>
</dbReference>
<dbReference type="InterPro" id="IPR007842">
    <property type="entry name" value="HEPN_dom"/>
</dbReference>
<evidence type="ECO:0000313" key="2">
    <source>
        <dbReference type="EMBL" id="HII74616.1"/>
    </source>
</evidence>
<dbReference type="Gene3D" id="1.20.120.330">
    <property type="entry name" value="Nucleotidyltransferases domain 2"/>
    <property type="match status" value="1"/>
</dbReference>
<protein>
    <submittedName>
        <fullName evidence="2">HEPN domain-containing protein</fullName>
    </submittedName>
</protein>
<dbReference type="Proteomes" id="UP000646844">
    <property type="component" value="Unassembled WGS sequence"/>
</dbReference>
<dbReference type="SMART" id="SM00748">
    <property type="entry name" value="HEPN"/>
    <property type="match status" value="1"/>
</dbReference>
<dbReference type="RefSeq" id="WP_010978789.1">
    <property type="nucleotide sequence ID" value="NZ_BAABQO010000014.1"/>
</dbReference>